<dbReference type="OrthoDB" id="178667at2"/>
<feature type="transmembrane region" description="Helical" evidence="6">
    <location>
        <begin position="94"/>
        <end position="111"/>
    </location>
</feature>
<comment type="subcellular location">
    <subcellularLocation>
        <location evidence="1">Cell membrane</location>
        <topology evidence="1">Multi-pass membrane protein</topology>
    </subcellularLocation>
</comment>
<dbReference type="GO" id="GO:0005886">
    <property type="term" value="C:plasma membrane"/>
    <property type="evidence" value="ECO:0007669"/>
    <property type="project" value="UniProtKB-SubCell"/>
</dbReference>
<feature type="transmembrane region" description="Helical" evidence="6">
    <location>
        <begin position="232"/>
        <end position="256"/>
    </location>
</feature>
<evidence type="ECO:0000313" key="8">
    <source>
        <dbReference type="Proteomes" id="UP000027931"/>
    </source>
</evidence>
<dbReference type="InterPro" id="IPR050367">
    <property type="entry name" value="APC_superfamily"/>
</dbReference>
<feature type="transmembrane region" description="Helical" evidence="6">
    <location>
        <begin position="53"/>
        <end position="73"/>
    </location>
</feature>
<dbReference type="PANTHER" id="PTHR42770">
    <property type="entry name" value="AMINO ACID TRANSPORTER-RELATED"/>
    <property type="match status" value="1"/>
</dbReference>
<evidence type="ECO:0000256" key="2">
    <source>
        <dbReference type="ARBA" id="ARBA00022475"/>
    </source>
</evidence>
<protein>
    <submittedName>
        <fullName evidence="7">Amino acid permease</fullName>
    </submittedName>
</protein>
<organism evidence="7 8">
    <name type="scientific">Tumebacillus flagellatus</name>
    <dbReference type="NCBI Taxonomy" id="1157490"/>
    <lineage>
        <taxon>Bacteria</taxon>
        <taxon>Bacillati</taxon>
        <taxon>Bacillota</taxon>
        <taxon>Bacilli</taxon>
        <taxon>Bacillales</taxon>
        <taxon>Alicyclobacillaceae</taxon>
        <taxon>Tumebacillus</taxon>
    </lineage>
</organism>
<feature type="transmembrane region" description="Helical" evidence="6">
    <location>
        <begin position="160"/>
        <end position="181"/>
    </location>
</feature>
<feature type="transmembrane region" description="Helical" evidence="6">
    <location>
        <begin position="329"/>
        <end position="352"/>
    </location>
</feature>
<gene>
    <name evidence="7" type="ORF">EL26_07035</name>
</gene>
<dbReference type="Pfam" id="PF13520">
    <property type="entry name" value="AA_permease_2"/>
    <property type="match status" value="1"/>
</dbReference>
<dbReference type="AlphaFoldDB" id="A0A074LP43"/>
<dbReference type="InterPro" id="IPR002293">
    <property type="entry name" value="AA/rel_permease1"/>
</dbReference>
<keyword evidence="8" id="KW-1185">Reference proteome</keyword>
<evidence type="ECO:0000256" key="6">
    <source>
        <dbReference type="SAM" id="Phobius"/>
    </source>
</evidence>
<evidence type="ECO:0000313" key="7">
    <source>
        <dbReference type="EMBL" id="KEO83936.1"/>
    </source>
</evidence>
<dbReference type="PIRSF" id="PIRSF006060">
    <property type="entry name" value="AA_transporter"/>
    <property type="match status" value="1"/>
</dbReference>
<feature type="transmembrane region" description="Helical" evidence="6">
    <location>
        <begin position="21"/>
        <end position="41"/>
    </location>
</feature>
<feature type="transmembrane region" description="Helical" evidence="6">
    <location>
        <begin position="276"/>
        <end position="308"/>
    </location>
</feature>
<proteinExistence type="predicted"/>
<evidence type="ECO:0000256" key="5">
    <source>
        <dbReference type="ARBA" id="ARBA00023136"/>
    </source>
</evidence>
<dbReference type="eggNOG" id="COG0531">
    <property type="taxonomic scope" value="Bacteria"/>
</dbReference>
<evidence type="ECO:0000256" key="1">
    <source>
        <dbReference type="ARBA" id="ARBA00004651"/>
    </source>
</evidence>
<feature type="transmembrane region" description="Helical" evidence="6">
    <location>
        <begin position="390"/>
        <end position="418"/>
    </location>
</feature>
<dbReference type="Gene3D" id="1.20.1740.10">
    <property type="entry name" value="Amino acid/polyamine transporter I"/>
    <property type="match status" value="1"/>
</dbReference>
<keyword evidence="2" id="KW-1003">Cell membrane</keyword>
<dbReference type="Proteomes" id="UP000027931">
    <property type="component" value="Unassembled WGS sequence"/>
</dbReference>
<keyword evidence="4 6" id="KW-1133">Transmembrane helix</keyword>
<keyword evidence="3 6" id="KW-0812">Transmembrane</keyword>
<reference evidence="7 8" key="1">
    <citation type="journal article" date="2013" name="Int. J. Syst. Evol. Microbiol.">
        <title>Tumebacillus flagellatus sp. nov., an alpha-amylase/pullulanase-producing bacterium isolated from cassava wastewater.</title>
        <authorList>
            <person name="Wang Q."/>
            <person name="Xie N."/>
            <person name="Qin Y."/>
            <person name="Shen N."/>
            <person name="Zhu J."/>
            <person name="Mi H."/>
            <person name="Huang R."/>
        </authorList>
    </citation>
    <scope>NUCLEOTIDE SEQUENCE [LARGE SCALE GENOMIC DNA]</scope>
    <source>
        <strain evidence="7 8">GST4</strain>
    </source>
</reference>
<dbReference type="PANTHER" id="PTHR42770:SF13">
    <property type="entry name" value="L-METHIONINE_BRANCHED-CHAIN AMINO ACID EXPORTER YJEH"/>
    <property type="match status" value="1"/>
</dbReference>
<dbReference type="EMBL" id="JMIR01000007">
    <property type="protein sequence ID" value="KEO83936.1"/>
    <property type="molecule type" value="Genomic_DNA"/>
</dbReference>
<feature type="transmembrane region" description="Helical" evidence="6">
    <location>
        <begin position="131"/>
        <end position="148"/>
    </location>
</feature>
<feature type="transmembrane region" description="Helical" evidence="6">
    <location>
        <begin position="193"/>
        <end position="211"/>
    </location>
</feature>
<dbReference type="STRING" id="1157490.EL26_07035"/>
<evidence type="ECO:0000256" key="3">
    <source>
        <dbReference type="ARBA" id="ARBA00022692"/>
    </source>
</evidence>
<dbReference type="GO" id="GO:0022857">
    <property type="term" value="F:transmembrane transporter activity"/>
    <property type="evidence" value="ECO:0007669"/>
    <property type="project" value="InterPro"/>
</dbReference>
<sequence length="426" mass="44877">MSQSQTQTQSQPKVLQKTIKLPQLVALYIGAVLGSGVLLVPGLAAEIAGPASLLAWGLMTILVLPMGLTMGLLSSRFPNAGGVSHFVTRAFGERWGTMVGWFFLLSVPLGVPINALTASGYLAAVFHMTDLQQALVAGVIVLLALGINRLGMKVAGQVQVAVVAAILVVLVGAFAGSVPHWETAHLQPFLPHGWWSVGEVAAILFWCFIGWEAVSHMSEEFVDPEKTAIRGVLLAVGAVGALYLMAAIATVLTGSYGGNDTVAALSRVIQQILGPVGGLLAAVTAAFICTATAIAYTGAAARVGLALARQGKAPKWFARVDEKRNTPAGTLLFLGICYLVVLVLYAGGLISIKVLIQLPNATFIATYLGGCLAGVRLLRDHKWGLRCAWISLLMTIAVVPFLGWAVLYPLTIACVVLYQTKKVITK</sequence>
<comment type="caution">
    <text evidence="7">The sequence shown here is derived from an EMBL/GenBank/DDBJ whole genome shotgun (WGS) entry which is preliminary data.</text>
</comment>
<dbReference type="RefSeq" id="WP_052036079.1">
    <property type="nucleotide sequence ID" value="NZ_JMIR01000007.1"/>
</dbReference>
<feature type="transmembrane region" description="Helical" evidence="6">
    <location>
        <begin position="358"/>
        <end position="378"/>
    </location>
</feature>
<accession>A0A074LP43</accession>
<keyword evidence="5 6" id="KW-0472">Membrane</keyword>
<evidence type="ECO:0000256" key="4">
    <source>
        <dbReference type="ARBA" id="ARBA00022989"/>
    </source>
</evidence>
<name>A0A074LP43_9BACL</name>